<proteinExistence type="predicted"/>
<sequence length="87" mass="9587">MFDPDQAYRCSPRVALRPEPFGALAYDFGTRRLSFLKTKILVEVVRTLGDQPDVHTTLDAAGVPDDQRPAYLKALAGLADNGTIEPR</sequence>
<evidence type="ECO:0000313" key="1">
    <source>
        <dbReference type="EMBL" id="GHF05647.1"/>
    </source>
</evidence>
<name>A0ABQ3J9H5_9PSEU</name>
<dbReference type="Pfam" id="PF26520">
    <property type="entry name" value="MftB_chaperone"/>
    <property type="match status" value="1"/>
</dbReference>
<organism evidence="1 2">
    <name type="scientific">Amycolatopsis deserti</name>
    <dbReference type="NCBI Taxonomy" id="185696"/>
    <lineage>
        <taxon>Bacteria</taxon>
        <taxon>Bacillati</taxon>
        <taxon>Actinomycetota</taxon>
        <taxon>Actinomycetes</taxon>
        <taxon>Pseudonocardiales</taxon>
        <taxon>Pseudonocardiaceae</taxon>
        <taxon>Amycolatopsis</taxon>
    </lineage>
</organism>
<accession>A0ABQ3J9H5</accession>
<comment type="caution">
    <text evidence="1">The sequence shown here is derived from an EMBL/GenBank/DDBJ whole genome shotgun (WGS) entry which is preliminary data.</text>
</comment>
<protein>
    <submittedName>
        <fullName evidence="1">Mycofactocin system protein MftB</fullName>
    </submittedName>
</protein>
<dbReference type="InterPro" id="IPR023850">
    <property type="entry name" value="MftB"/>
</dbReference>
<evidence type="ECO:0000313" key="2">
    <source>
        <dbReference type="Proteomes" id="UP000605897"/>
    </source>
</evidence>
<reference evidence="2" key="1">
    <citation type="journal article" date="2019" name="Int. J. Syst. Evol. Microbiol.">
        <title>The Global Catalogue of Microorganisms (GCM) 10K type strain sequencing project: providing services to taxonomists for standard genome sequencing and annotation.</title>
        <authorList>
            <consortium name="The Broad Institute Genomics Platform"/>
            <consortium name="The Broad Institute Genome Sequencing Center for Infectious Disease"/>
            <person name="Wu L."/>
            <person name="Ma J."/>
        </authorList>
    </citation>
    <scope>NUCLEOTIDE SEQUENCE [LARGE SCALE GENOMIC DNA]</scope>
    <source>
        <strain evidence="2">CGMCC 4.7677</strain>
    </source>
</reference>
<dbReference type="NCBIfam" id="TIGR03967">
    <property type="entry name" value="mycofact_MftB"/>
    <property type="match status" value="1"/>
</dbReference>
<dbReference type="EMBL" id="BNAU01000005">
    <property type="protein sequence ID" value="GHF05647.1"/>
    <property type="molecule type" value="Genomic_DNA"/>
</dbReference>
<gene>
    <name evidence="1" type="ORF">GCM10017786_43920</name>
</gene>
<dbReference type="Proteomes" id="UP000605897">
    <property type="component" value="Unassembled WGS sequence"/>
</dbReference>
<keyword evidence="2" id="KW-1185">Reference proteome</keyword>